<evidence type="ECO:0000313" key="10">
    <source>
        <dbReference type="Proteomes" id="UP000094622"/>
    </source>
</evidence>
<evidence type="ECO:0000256" key="6">
    <source>
        <dbReference type="ARBA" id="ARBA00023136"/>
    </source>
</evidence>
<dbReference type="InterPro" id="IPR000515">
    <property type="entry name" value="MetI-like"/>
</dbReference>
<dbReference type="SUPFAM" id="SSF161098">
    <property type="entry name" value="MetI-like"/>
    <property type="match status" value="1"/>
</dbReference>
<feature type="transmembrane region" description="Helical" evidence="7">
    <location>
        <begin position="128"/>
        <end position="154"/>
    </location>
</feature>
<evidence type="ECO:0000256" key="4">
    <source>
        <dbReference type="ARBA" id="ARBA00022692"/>
    </source>
</evidence>
<feature type="transmembrane region" description="Helical" evidence="7">
    <location>
        <begin position="174"/>
        <end position="196"/>
    </location>
</feature>
<evidence type="ECO:0000256" key="1">
    <source>
        <dbReference type="ARBA" id="ARBA00004651"/>
    </source>
</evidence>
<evidence type="ECO:0000313" key="9">
    <source>
        <dbReference type="EMBL" id="ODN71768.1"/>
    </source>
</evidence>
<dbReference type="AlphaFoldDB" id="A0A1E3H606"/>
<accession>A0A1E3H606</accession>
<keyword evidence="4 7" id="KW-0812">Transmembrane</keyword>
<evidence type="ECO:0000256" key="3">
    <source>
        <dbReference type="ARBA" id="ARBA00022475"/>
    </source>
</evidence>
<dbReference type="GO" id="GO:0005886">
    <property type="term" value="C:plasma membrane"/>
    <property type="evidence" value="ECO:0007669"/>
    <property type="project" value="UniProtKB-SubCell"/>
</dbReference>
<organism evidence="9 10">
    <name type="scientific">Methylobrevis pamukkalensis</name>
    <dbReference type="NCBI Taxonomy" id="1439726"/>
    <lineage>
        <taxon>Bacteria</taxon>
        <taxon>Pseudomonadati</taxon>
        <taxon>Pseudomonadota</taxon>
        <taxon>Alphaproteobacteria</taxon>
        <taxon>Hyphomicrobiales</taxon>
        <taxon>Pleomorphomonadaceae</taxon>
        <taxon>Methylobrevis</taxon>
    </lineage>
</organism>
<keyword evidence="3" id="KW-1003">Cell membrane</keyword>
<evidence type="ECO:0000256" key="7">
    <source>
        <dbReference type="RuleBase" id="RU363032"/>
    </source>
</evidence>
<sequence>MLGGLALALAVIVAVPFGVLAAVYRNSLIDRAALVFSAMGQSMPSFWIALLMISTFGLSLRWLPISGSDSLANFIMPSIALAFAVQPAILRLTRAGMIEVLATDYIRTARAKGLSPAKVIFKHALRNALVPVVTVAAVQLGMLIGGSVVVESIFAIQGIGYLAWESIIRTDFPVVQAILVVVSISYVLLTLLADLLNAALDPRTRTD</sequence>
<feature type="transmembrane region" description="Helical" evidence="7">
    <location>
        <begin position="45"/>
        <end position="63"/>
    </location>
</feature>
<evidence type="ECO:0000256" key="2">
    <source>
        <dbReference type="ARBA" id="ARBA00022448"/>
    </source>
</evidence>
<evidence type="ECO:0000256" key="5">
    <source>
        <dbReference type="ARBA" id="ARBA00022989"/>
    </source>
</evidence>
<keyword evidence="2 7" id="KW-0813">Transport</keyword>
<keyword evidence="5 7" id="KW-1133">Transmembrane helix</keyword>
<keyword evidence="10" id="KW-1185">Reference proteome</keyword>
<proteinExistence type="inferred from homology"/>
<feature type="domain" description="ABC transmembrane type-1" evidence="8">
    <location>
        <begin position="1"/>
        <end position="193"/>
    </location>
</feature>
<keyword evidence="6 7" id="KW-0472">Membrane</keyword>
<gene>
    <name evidence="9" type="primary">gsiC_1</name>
    <name evidence="9" type="ORF">A6302_00911</name>
</gene>
<dbReference type="PANTHER" id="PTHR43163:SF6">
    <property type="entry name" value="DIPEPTIDE TRANSPORT SYSTEM PERMEASE PROTEIN DPPB-RELATED"/>
    <property type="match status" value="1"/>
</dbReference>
<comment type="similarity">
    <text evidence="7">Belongs to the binding-protein-dependent transport system permease family.</text>
</comment>
<dbReference type="PANTHER" id="PTHR43163">
    <property type="entry name" value="DIPEPTIDE TRANSPORT SYSTEM PERMEASE PROTEIN DPPB-RELATED"/>
    <property type="match status" value="1"/>
</dbReference>
<dbReference type="CDD" id="cd06261">
    <property type="entry name" value="TM_PBP2"/>
    <property type="match status" value="1"/>
</dbReference>
<dbReference type="GO" id="GO:0071916">
    <property type="term" value="F:dipeptide transmembrane transporter activity"/>
    <property type="evidence" value="ECO:0007669"/>
    <property type="project" value="TreeGrafter"/>
</dbReference>
<evidence type="ECO:0000259" key="8">
    <source>
        <dbReference type="PROSITE" id="PS50928"/>
    </source>
</evidence>
<comment type="subcellular location">
    <subcellularLocation>
        <location evidence="1 7">Cell membrane</location>
        <topology evidence="1 7">Multi-pass membrane protein</topology>
    </subcellularLocation>
</comment>
<dbReference type="InterPro" id="IPR035906">
    <property type="entry name" value="MetI-like_sf"/>
</dbReference>
<dbReference type="Pfam" id="PF00528">
    <property type="entry name" value="BPD_transp_1"/>
    <property type="match status" value="1"/>
</dbReference>
<dbReference type="PATRIC" id="fig|1439726.3.peg.952"/>
<name>A0A1E3H606_9HYPH</name>
<dbReference type="Gene3D" id="1.10.3720.10">
    <property type="entry name" value="MetI-like"/>
    <property type="match status" value="1"/>
</dbReference>
<comment type="caution">
    <text evidence="9">The sequence shown here is derived from an EMBL/GenBank/DDBJ whole genome shotgun (WGS) entry which is preliminary data.</text>
</comment>
<dbReference type="EMBL" id="MCRJ01000014">
    <property type="protein sequence ID" value="ODN71768.1"/>
    <property type="molecule type" value="Genomic_DNA"/>
</dbReference>
<dbReference type="PROSITE" id="PS50928">
    <property type="entry name" value="ABC_TM1"/>
    <property type="match status" value="1"/>
</dbReference>
<reference evidence="9 10" key="1">
    <citation type="submission" date="2016-07" db="EMBL/GenBank/DDBJ databases">
        <title>Draft Genome Sequence of Methylobrevis pamukkalensis PK2.</title>
        <authorList>
            <person name="Vasilenko O.V."/>
            <person name="Doronina N.V."/>
            <person name="Shmareva M.N."/>
            <person name="Tarlachkov S.V."/>
            <person name="Mustakhimov I."/>
            <person name="Trotsenko Y.A."/>
        </authorList>
    </citation>
    <scope>NUCLEOTIDE SEQUENCE [LARGE SCALE GENOMIC DNA]</scope>
    <source>
        <strain evidence="9 10">PK2</strain>
    </source>
</reference>
<dbReference type="Proteomes" id="UP000094622">
    <property type="component" value="Unassembled WGS sequence"/>
</dbReference>
<protein>
    <submittedName>
        <fullName evidence="9">Glutathione transport system permease protein GsiC</fullName>
    </submittedName>
</protein>